<gene>
    <name evidence="2" type="ORF">XCR1_2990002</name>
</gene>
<reference evidence="2 3" key="1">
    <citation type="submission" date="2013-11" db="EMBL/GenBank/DDBJ databases">
        <title>Draft genome sequence and annotation of the entomopathogenic bacterium, Xenorhabdus cabanillasi strain JM26.</title>
        <authorList>
            <person name="Gualtieri M."/>
            <person name="Ogier J.C."/>
            <person name="Pages S."/>
            <person name="Givaudan A."/>
            <person name="Gaudriault S."/>
        </authorList>
    </citation>
    <scope>NUCLEOTIDE SEQUENCE [LARGE SCALE GENOMIC DNA]</scope>
    <source>
        <strain evidence="2 3">JM26</strain>
    </source>
</reference>
<sequence>MKNLGLVGTVDQAKNAVPNNRKINGKPLTTDISLGAGDVQAFSQTNHMIKIPDQSYIGAFSCGQEGSWVKGVSIGFKGGDVGQIWLDSSAMLHTRFLNTDGNHKQQSYAICGECYTKSESDNRFIRLNTNTKTSGYILSKAANLYDDPSSRHLGRSGFLRPNGVDDLGGLAIHVAHPSVDGPQHARGISFSYGSDADSFGISTYAFDKDGKFKGKKKILTEDDKDSLGSVPVGVPLPWPQDTPPPGYLICNGNSFDKTKCPQLAKAYPSGFLPDLRGEFIRGLDAGRNVDSGRKVLSWQGDEFKSHNHEFEALRNATGNSVWGDFFGTGSNHGRRKYPVSNSGGKETRPRNVAFLYIVRAA</sequence>
<protein>
    <submittedName>
        <fullName evidence="2">E14 prophage tail fiber protein (Modular protein)</fullName>
    </submittedName>
</protein>
<evidence type="ECO:0000259" key="1">
    <source>
        <dbReference type="Pfam" id="PF07484"/>
    </source>
</evidence>
<dbReference type="AlphaFoldDB" id="W1J6F6"/>
<dbReference type="PANTHER" id="PTHR35191:SF1">
    <property type="entry name" value="PROPHAGE SIDE TAIL FIBER PROTEIN HOMOLOG STFQ-RELATED"/>
    <property type="match status" value="1"/>
</dbReference>
<accession>W1J6F6</accession>
<dbReference type="Proteomes" id="UP000019197">
    <property type="component" value="Unassembled WGS sequence"/>
</dbReference>
<evidence type="ECO:0000313" key="2">
    <source>
        <dbReference type="EMBL" id="CDL86314.1"/>
    </source>
</evidence>
<comment type="caution">
    <text evidence="2">The sequence shown here is derived from an EMBL/GenBank/DDBJ whole genome shotgun (WGS) entry which is preliminary data.</text>
</comment>
<dbReference type="EMBL" id="CBXE010000222">
    <property type="protein sequence ID" value="CDL86314.1"/>
    <property type="molecule type" value="Genomic_DNA"/>
</dbReference>
<feature type="domain" description="Phage tail collar" evidence="1">
    <location>
        <begin position="233"/>
        <end position="280"/>
    </location>
</feature>
<dbReference type="InterPro" id="IPR037053">
    <property type="entry name" value="Phage_tail_collar_dom_sf"/>
</dbReference>
<proteinExistence type="predicted"/>
<name>W1J6F6_9GAMM</name>
<dbReference type="Gene3D" id="3.90.1340.10">
    <property type="entry name" value="Phage tail collar domain"/>
    <property type="match status" value="1"/>
</dbReference>
<evidence type="ECO:0000313" key="3">
    <source>
        <dbReference type="Proteomes" id="UP000019197"/>
    </source>
</evidence>
<dbReference type="SUPFAM" id="SSF88874">
    <property type="entry name" value="Receptor-binding domain of short tail fibre protein gp12"/>
    <property type="match status" value="1"/>
</dbReference>
<dbReference type="PANTHER" id="PTHR35191">
    <property type="entry name" value="PROPHAGE SIDE TAIL FIBER PROTEIN HOMOLOG STFQ-RELATED"/>
    <property type="match status" value="1"/>
</dbReference>
<dbReference type="OrthoDB" id="6402811at2"/>
<organism evidence="2 3">
    <name type="scientific">Xenorhabdus cabanillasii JM26</name>
    <dbReference type="NCBI Taxonomy" id="1427517"/>
    <lineage>
        <taxon>Bacteria</taxon>
        <taxon>Pseudomonadati</taxon>
        <taxon>Pseudomonadota</taxon>
        <taxon>Gammaproteobacteria</taxon>
        <taxon>Enterobacterales</taxon>
        <taxon>Morganellaceae</taxon>
        <taxon>Xenorhabdus</taxon>
    </lineage>
</organism>
<dbReference type="Pfam" id="PF07484">
    <property type="entry name" value="Collar"/>
    <property type="match status" value="1"/>
</dbReference>
<dbReference type="InterPro" id="IPR011083">
    <property type="entry name" value="Phage_tail_collar_dom"/>
</dbReference>
<dbReference type="InterPro" id="IPR051934">
    <property type="entry name" value="Phage_Tail_Fiber_Structural"/>
</dbReference>
<dbReference type="RefSeq" id="WP_038265763.1">
    <property type="nucleotide sequence ID" value="NZ_CAWLVK010000222.1"/>
</dbReference>